<dbReference type="SUPFAM" id="SSF143034">
    <property type="entry name" value="L35p-like"/>
    <property type="match status" value="1"/>
</dbReference>
<protein>
    <recommendedName>
        <fullName evidence="3">50S ribosomal protein L35</fullName>
    </recommendedName>
</protein>
<comment type="caution">
    <text evidence="1">The sequence shown here is derived from an EMBL/GenBank/DDBJ whole genome shotgun (WGS) entry which is preliminary data.</text>
</comment>
<dbReference type="EMBL" id="LCPO01000013">
    <property type="protein sequence ID" value="KKU98841.1"/>
    <property type="molecule type" value="Genomic_DNA"/>
</dbReference>
<dbReference type="InterPro" id="IPR037229">
    <property type="entry name" value="Ribosomal_bL35_sf"/>
</dbReference>
<proteinExistence type="predicted"/>
<accession>A0A0G1UXP9</accession>
<sequence>MVQKSVTQRIRITKRGKIMRRAMALGHSKSNKSQVQILRKRKSRELNISEKILSKYF</sequence>
<name>A0A0G1UXP9_9BACT</name>
<gene>
    <name evidence="1" type="ORF">UY32_C0013G0038</name>
</gene>
<evidence type="ECO:0008006" key="3">
    <source>
        <dbReference type="Google" id="ProtNLM"/>
    </source>
</evidence>
<reference evidence="1 2" key="1">
    <citation type="journal article" date="2015" name="Nature">
        <title>rRNA introns, odd ribosomes, and small enigmatic genomes across a large radiation of phyla.</title>
        <authorList>
            <person name="Brown C.T."/>
            <person name="Hug L.A."/>
            <person name="Thomas B.C."/>
            <person name="Sharon I."/>
            <person name="Castelle C.J."/>
            <person name="Singh A."/>
            <person name="Wilkins M.J."/>
            <person name="Williams K.H."/>
            <person name="Banfield J.F."/>
        </authorList>
    </citation>
    <scope>NUCLEOTIDE SEQUENCE [LARGE SCALE GENOMIC DNA]</scope>
</reference>
<evidence type="ECO:0000313" key="1">
    <source>
        <dbReference type="EMBL" id="KKU98841.1"/>
    </source>
</evidence>
<organism evidence="1 2">
    <name type="scientific">Candidatus Jorgensenbacteria bacterium GW2011_GWC1_48_8</name>
    <dbReference type="NCBI Taxonomy" id="1618666"/>
    <lineage>
        <taxon>Bacteria</taxon>
        <taxon>Candidatus Joergenseniibacteriota</taxon>
    </lineage>
</organism>
<evidence type="ECO:0000313" key="2">
    <source>
        <dbReference type="Proteomes" id="UP000034600"/>
    </source>
</evidence>
<dbReference type="AlphaFoldDB" id="A0A0G1UXP9"/>
<dbReference type="Gene3D" id="4.10.410.60">
    <property type="match status" value="1"/>
</dbReference>
<dbReference type="Proteomes" id="UP000034600">
    <property type="component" value="Unassembled WGS sequence"/>
</dbReference>